<keyword evidence="4" id="KW-1185">Reference proteome</keyword>
<dbReference type="SUPFAM" id="SSF53850">
    <property type="entry name" value="Periplasmic binding protein-like II"/>
    <property type="match status" value="1"/>
</dbReference>
<dbReference type="Pfam" id="PF09084">
    <property type="entry name" value="NMT1"/>
    <property type="match status" value="1"/>
</dbReference>
<dbReference type="InterPro" id="IPR027939">
    <property type="entry name" value="NMT1/THI5"/>
</dbReference>
<name>A0A371B6S8_9BRAD</name>
<protein>
    <recommendedName>
        <fullName evidence="2">SsuA/THI5-like domain-containing protein</fullName>
    </recommendedName>
</protein>
<dbReference type="PANTHER" id="PTHR31528">
    <property type="entry name" value="4-AMINO-5-HYDROXYMETHYL-2-METHYLPYRIMIDINE PHOSPHATE SYNTHASE THI11-RELATED"/>
    <property type="match status" value="1"/>
</dbReference>
<dbReference type="InterPro" id="IPR015168">
    <property type="entry name" value="SsuA/THI5"/>
</dbReference>
<feature type="chain" id="PRO_5017067390" description="SsuA/THI5-like domain-containing protein" evidence="1">
    <location>
        <begin position="23"/>
        <end position="346"/>
    </location>
</feature>
<dbReference type="RefSeq" id="WP_115515304.1">
    <property type="nucleotide sequence ID" value="NZ_QRGO01000001.1"/>
</dbReference>
<dbReference type="AlphaFoldDB" id="A0A371B6S8"/>
<keyword evidence="1" id="KW-0732">Signal</keyword>
<gene>
    <name evidence="3" type="ORF">DXH78_00945</name>
</gene>
<organism evidence="3 4">
    <name type="scientific">Undibacter mobilis</name>
    <dbReference type="NCBI Taxonomy" id="2292256"/>
    <lineage>
        <taxon>Bacteria</taxon>
        <taxon>Pseudomonadati</taxon>
        <taxon>Pseudomonadota</taxon>
        <taxon>Alphaproteobacteria</taxon>
        <taxon>Hyphomicrobiales</taxon>
        <taxon>Nitrobacteraceae</taxon>
        <taxon>Undibacter</taxon>
    </lineage>
</organism>
<feature type="signal peptide" evidence="1">
    <location>
        <begin position="1"/>
        <end position="22"/>
    </location>
</feature>
<proteinExistence type="predicted"/>
<sequence length="346" mass="37020">MRLSKIAAAAAVLLVGAVSANAQEVRIGVCTPVIDASVGAPFAAATEFGWFSERGISVKVLPLAGSTDCVLAVATDKVKAALVAPESVALMATKGTKIQIFYTVFNRNMFGIAVPKDSPIKSYADLKDKRIGVVSMSSVGVVIARAALESTGLNPDTDAKIVVSGPPVQSNVLLKSGQIDALSQWDMFYEILTSIGLPMRKLMDPGIDDFPSNGFATISSVIEKDGDVLAAIGRGYAMGTLYMMERPEEAARLFFKHNPDKLAPGLSLDENVARSLPAMRAASRLRALADGQKQWGYSDPKKYQNYIDWLAKHGTPIAKVQSQEIINNSLLDKINSFDPKAVTNAR</sequence>
<evidence type="ECO:0000256" key="1">
    <source>
        <dbReference type="SAM" id="SignalP"/>
    </source>
</evidence>
<dbReference type="OrthoDB" id="5372616at2"/>
<feature type="domain" description="SsuA/THI5-like" evidence="2">
    <location>
        <begin position="40"/>
        <end position="250"/>
    </location>
</feature>
<dbReference type="PANTHER" id="PTHR31528:SF3">
    <property type="entry name" value="THIAMINE BIOSYNTHESIS PROTEIN HI_0357-RELATED"/>
    <property type="match status" value="1"/>
</dbReference>
<evidence type="ECO:0000313" key="3">
    <source>
        <dbReference type="EMBL" id="RDV03278.1"/>
    </source>
</evidence>
<comment type="caution">
    <text evidence="3">The sequence shown here is derived from an EMBL/GenBank/DDBJ whole genome shotgun (WGS) entry which is preliminary data.</text>
</comment>
<accession>A0A371B6S8</accession>
<evidence type="ECO:0000259" key="2">
    <source>
        <dbReference type="Pfam" id="PF09084"/>
    </source>
</evidence>
<evidence type="ECO:0000313" key="4">
    <source>
        <dbReference type="Proteomes" id="UP000263993"/>
    </source>
</evidence>
<dbReference type="EMBL" id="QRGO01000001">
    <property type="protein sequence ID" value="RDV03278.1"/>
    <property type="molecule type" value="Genomic_DNA"/>
</dbReference>
<dbReference type="Proteomes" id="UP000263993">
    <property type="component" value="Unassembled WGS sequence"/>
</dbReference>
<dbReference type="GO" id="GO:0009228">
    <property type="term" value="P:thiamine biosynthetic process"/>
    <property type="evidence" value="ECO:0007669"/>
    <property type="project" value="InterPro"/>
</dbReference>
<reference evidence="4" key="1">
    <citation type="submission" date="2018-08" db="EMBL/GenBank/DDBJ databases">
        <authorList>
            <person name="Kim S.-J."/>
            <person name="Jung G.-Y."/>
        </authorList>
    </citation>
    <scope>NUCLEOTIDE SEQUENCE [LARGE SCALE GENOMIC DNA]</scope>
    <source>
        <strain evidence="4">GY_H</strain>
    </source>
</reference>
<dbReference type="Gene3D" id="3.40.190.10">
    <property type="entry name" value="Periplasmic binding protein-like II"/>
    <property type="match status" value="2"/>
</dbReference>